<dbReference type="AlphaFoldDB" id="A0A1M7YHL0"/>
<dbReference type="InterPro" id="IPR016624">
    <property type="entry name" value="UCP014753"/>
</dbReference>
<dbReference type="RefSeq" id="WP_073590164.1">
    <property type="nucleotide sequence ID" value="NZ_FRFD01000010.1"/>
</dbReference>
<proteinExistence type="predicted"/>
<dbReference type="Proteomes" id="UP000184612">
    <property type="component" value="Unassembled WGS sequence"/>
</dbReference>
<organism evidence="2 3">
    <name type="scientific">Anaerocolumna xylanovorans DSM 12503</name>
    <dbReference type="NCBI Taxonomy" id="1121345"/>
    <lineage>
        <taxon>Bacteria</taxon>
        <taxon>Bacillati</taxon>
        <taxon>Bacillota</taxon>
        <taxon>Clostridia</taxon>
        <taxon>Lachnospirales</taxon>
        <taxon>Lachnospiraceae</taxon>
        <taxon>Anaerocolumna</taxon>
    </lineage>
</organism>
<evidence type="ECO:0000313" key="2">
    <source>
        <dbReference type="EMBL" id="SHO52134.1"/>
    </source>
</evidence>
<dbReference type="STRING" id="1121345.SAMN02745217_03523"/>
<keyword evidence="3" id="KW-1185">Reference proteome</keyword>
<accession>A0A1M7YHL0</accession>
<dbReference type="PANTHER" id="PTHR35339">
    <property type="entry name" value="LINALOOL DEHYDRATASE_ISOMERASE DOMAIN-CONTAINING PROTEIN"/>
    <property type="match status" value="1"/>
</dbReference>
<protein>
    <recommendedName>
        <fullName evidence="1">DUF2264 domain-containing protein</fullName>
    </recommendedName>
</protein>
<dbReference type="Pfam" id="PF10022">
    <property type="entry name" value="DUF2264"/>
    <property type="match status" value="1"/>
</dbReference>
<evidence type="ECO:0000313" key="3">
    <source>
        <dbReference type="Proteomes" id="UP000184612"/>
    </source>
</evidence>
<reference evidence="2 3" key="1">
    <citation type="submission" date="2016-12" db="EMBL/GenBank/DDBJ databases">
        <authorList>
            <person name="Song W.-J."/>
            <person name="Kurnit D.M."/>
        </authorList>
    </citation>
    <scope>NUCLEOTIDE SEQUENCE [LARGE SCALE GENOMIC DNA]</scope>
    <source>
        <strain evidence="2 3">DSM 12503</strain>
    </source>
</reference>
<evidence type="ECO:0000259" key="1">
    <source>
        <dbReference type="Pfam" id="PF10022"/>
    </source>
</evidence>
<dbReference type="PANTHER" id="PTHR35339:SF4">
    <property type="entry name" value="LINALOOL DEHYDRATASE_ISOMERASE DOMAIN-CONTAINING PROTEIN"/>
    <property type="match status" value="1"/>
</dbReference>
<gene>
    <name evidence="2" type="ORF">SAMN02745217_03523</name>
</gene>
<feature type="domain" description="DUF2264" evidence="1">
    <location>
        <begin position="20"/>
        <end position="383"/>
    </location>
</feature>
<dbReference type="InterPro" id="IPR049349">
    <property type="entry name" value="DUF2264_N"/>
</dbReference>
<dbReference type="EMBL" id="FRFD01000010">
    <property type="protein sequence ID" value="SHO52134.1"/>
    <property type="molecule type" value="Genomic_DNA"/>
</dbReference>
<dbReference type="OrthoDB" id="9813465at2"/>
<sequence length="671" mass="76859">MKFELRNPDYTLSPYTGMGRQHWLDACEFLLKGIFSNVASMDSLPLSPRTEYAVSYPNEKTSPWKEYAARFEGLSRSFLIAAPLLFNRPETKIGEYSLTEYYRKHILSAVTKGTASYMLSLKEVQSMSAPGERAFQHTCECASLVIGLEQSRNILWDTYCQQEKDCIAAYLMEFANGYTEPHNWRLFNMLILAFLHKEGYPIDESIMRDHAQAILSYYAGDGWYRDGHRFDYYSPWAFQVYAPLWNAWYGYQKEPYIASQIEKNSNCLVERYEALFDKNANVTLWGRSGIYRNAVSAPFAANFALNNPKAHPGLARRINSGALLQFITREDVFQNGIPTLGFYKEFSPMVQEYSCAESPFWMANPFICLCFPDNHPFWTAAESNGSWEEMKENANKTFIMEGPGIVADHHGANGSVEFRTAKALFKPEDEYIPYYIRLSFHSHFPWEAFDYKGAEAMQYSLLYDGEEKALVPNIMLYAGVREKVLYRMAYFDFQYNFQGKSSIQLADIPLPNGMLRADKTRIPHKPYRLFMGAYGFPADDTVSIQKRSLNGAQSMVLKSDTRQLALTVYSGFDTIELKERTGVNPISAKSLLLYGTSKREKLYGYEPYVMVSAVLSKEGGEDFTESELFPIRSLSFRDSEQCGGCGPVRIELRDGQSYEINYEEMEGNLMI</sequence>
<name>A0A1M7YHL0_9FIRM</name>